<evidence type="ECO:0000313" key="8">
    <source>
        <dbReference type="EMBL" id="KAK2079303.1"/>
    </source>
</evidence>
<evidence type="ECO:0000259" key="6">
    <source>
        <dbReference type="Pfam" id="PF04101"/>
    </source>
</evidence>
<dbReference type="GO" id="GO:0031969">
    <property type="term" value="C:chloroplast membrane"/>
    <property type="evidence" value="ECO:0007669"/>
    <property type="project" value="UniProtKB-SubCell"/>
</dbReference>
<evidence type="ECO:0000259" key="7">
    <source>
        <dbReference type="Pfam" id="PF06925"/>
    </source>
</evidence>
<accession>A0AAD9IKN3</accession>
<dbReference type="Gene3D" id="3.40.50.2000">
    <property type="entry name" value="Glycogen Phosphorylase B"/>
    <property type="match status" value="1"/>
</dbReference>
<proteinExistence type="inferred from homology"/>
<dbReference type="Pfam" id="PF04101">
    <property type="entry name" value="Glyco_tran_28_C"/>
    <property type="match status" value="1"/>
</dbReference>
<keyword evidence="4" id="KW-0808">Transferase</keyword>
<evidence type="ECO:0000256" key="5">
    <source>
        <dbReference type="ARBA" id="ARBA00046299"/>
    </source>
</evidence>
<organism evidence="8 9">
    <name type="scientific">Prototheca wickerhamii</name>
    <dbReference type="NCBI Taxonomy" id="3111"/>
    <lineage>
        <taxon>Eukaryota</taxon>
        <taxon>Viridiplantae</taxon>
        <taxon>Chlorophyta</taxon>
        <taxon>core chlorophytes</taxon>
        <taxon>Trebouxiophyceae</taxon>
        <taxon>Chlorellales</taxon>
        <taxon>Chlorellaceae</taxon>
        <taxon>Prototheca</taxon>
    </lineage>
</organism>
<evidence type="ECO:0000256" key="1">
    <source>
        <dbReference type="ARBA" id="ARBA00006962"/>
    </source>
</evidence>
<dbReference type="EMBL" id="JASFZW010000003">
    <property type="protein sequence ID" value="KAK2079303.1"/>
    <property type="molecule type" value="Genomic_DNA"/>
</dbReference>
<dbReference type="GO" id="GO:0046509">
    <property type="term" value="F:1,2-diacylglycerol 3-beta-galactosyltransferase activity"/>
    <property type="evidence" value="ECO:0007669"/>
    <property type="project" value="UniProtKB-EC"/>
</dbReference>
<evidence type="ECO:0000256" key="2">
    <source>
        <dbReference type="ARBA" id="ARBA00012615"/>
    </source>
</evidence>
<dbReference type="PANTHER" id="PTHR43025:SF3">
    <property type="entry name" value="MONOGALACTOSYLDIACYLGLYCEROL SYNTHASE 1, CHLOROPLASTIC"/>
    <property type="match status" value="1"/>
</dbReference>
<reference evidence="8" key="1">
    <citation type="submission" date="2021-01" db="EMBL/GenBank/DDBJ databases">
        <authorList>
            <person name="Eckstrom K.M.E."/>
        </authorList>
    </citation>
    <scope>NUCLEOTIDE SEQUENCE</scope>
    <source>
        <strain evidence="8">UVCC 0001</strain>
    </source>
</reference>
<gene>
    <name evidence="8" type="ORF">QBZ16_002994</name>
</gene>
<keyword evidence="9" id="KW-1185">Reference proteome</keyword>
<dbReference type="Pfam" id="PF06925">
    <property type="entry name" value="MGDG_synth"/>
    <property type="match status" value="1"/>
</dbReference>
<feature type="domain" description="Diacylglycerol glucosyltransferase N-terminal" evidence="7">
    <location>
        <begin position="56"/>
        <end position="125"/>
    </location>
</feature>
<keyword evidence="3" id="KW-0328">Glycosyltransferase</keyword>
<evidence type="ECO:0000256" key="4">
    <source>
        <dbReference type="ARBA" id="ARBA00022679"/>
    </source>
</evidence>
<dbReference type="PANTHER" id="PTHR43025">
    <property type="entry name" value="MONOGALACTOSYLDIACYLGLYCEROL SYNTHASE"/>
    <property type="match status" value="1"/>
</dbReference>
<dbReference type="SUPFAM" id="SSF53756">
    <property type="entry name" value="UDP-Glycosyltransferase/glycogen phosphorylase"/>
    <property type="match status" value="1"/>
</dbReference>
<sequence length="320" mass="35683">MSDTGGGHRASAQALQAGFEELFGDKYEVRHVLDIWTHYTPWPCNQAPKGYSFLIVPLRVLRQRIRNGLQKAIQFATVVTDLTHCHNTWYYHRVDRCFVATEASKRQALQMGLQEEQIRLYGLPIRPAFSRKYPKKEVLRQQLGMDPDKPVVLLVGGGEGMGPVEATVDALSKIVDCDFQTVVVCGRNRKLQGKLNKRAYPPNMIPHIMGFVNNMPEYMFASDIIITKAGPGTISEALICGLPMILNGYIPCQEEANVPYVLENGVGVFERKPALVAATVKSWFTDKASERQAMAARCKALGHPAALFNIVRELAQMVVP</sequence>
<comment type="similarity">
    <text evidence="1">Belongs to the glycosyltransferase 28 family.</text>
</comment>
<dbReference type="EC" id="2.4.1.46" evidence="2"/>
<protein>
    <recommendedName>
        <fullName evidence="2">monogalactosyldiacylglycerol synthase</fullName>
        <ecNumber evidence="2">2.4.1.46</ecNumber>
    </recommendedName>
</protein>
<dbReference type="GO" id="GO:0009247">
    <property type="term" value="P:glycolipid biosynthetic process"/>
    <property type="evidence" value="ECO:0007669"/>
    <property type="project" value="InterPro"/>
</dbReference>
<evidence type="ECO:0000256" key="3">
    <source>
        <dbReference type="ARBA" id="ARBA00022676"/>
    </source>
</evidence>
<comment type="caution">
    <text evidence="8">The sequence shown here is derived from an EMBL/GenBank/DDBJ whole genome shotgun (WGS) entry which is preliminary data.</text>
</comment>
<evidence type="ECO:0000313" key="9">
    <source>
        <dbReference type="Proteomes" id="UP001255856"/>
    </source>
</evidence>
<dbReference type="Proteomes" id="UP001255856">
    <property type="component" value="Unassembled WGS sequence"/>
</dbReference>
<feature type="domain" description="Glycosyl transferase family 28 C-terminal" evidence="6">
    <location>
        <begin position="152"/>
        <end position="254"/>
    </location>
</feature>
<dbReference type="InterPro" id="IPR007235">
    <property type="entry name" value="Glyco_trans_28_C"/>
</dbReference>
<comment type="subcellular location">
    <subcellularLocation>
        <location evidence="5">Plastid</location>
        <location evidence="5">Chloroplast membrane</location>
    </subcellularLocation>
</comment>
<dbReference type="InterPro" id="IPR009695">
    <property type="entry name" value="Diacylglyc_glucosyltr_N"/>
</dbReference>
<name>A0AAD9IKN3_PROWI</name>
<dbReference type="AlphaFoldDB" id="A0AAD9IKN3"/>
<dbReference type="InterPro" id="IPR050519">
    <property type="entry name" value="Glycosyltransf_28_UgtP"/>
</dbReference>